<reference evidence="3 4" key="1">
    <citation type="submission" date="2020-04" db="EMBL/GenBank/DDBJ databases">
        <title>Enterovirga sp. isolate from soil.</title>
        <authorList>
            <person name="Chea S."/>
            <person name="Kim D.-U."/>
        </authorList>
    </citation>
    <scope>NUCLEOTIDE SEQUENCE [LARGE SCALE GENOMIC DNA]</scope>
    <source>
        <strain evidence="3 4">DB1703</strain>
    </source>
</reference>
<protein>
    <submittedName>
        <fullName evidence="3">DUF1036 domain-containing protein</fullName>
    </submittedName>
</protein>
<dbReference type="InterPro" id="IPR009380">
    <property type="entry name" value="DUF1036"/>
</dbReference>
<comment type="caution">
    <text evidence="3">The sequence shown here is derived from an EMBL/GenBank/DDBJ whole genome shotgun (WGS) entry which is preliminary data.</text>
</comment>
<feature type="region of interest" description="Disordered" evidence="1">
    <location>
        <begin position="140"/>
        <end position="160"/>
    </location>
</feature>
<evidence type="ECO:0000256" key="1">
    <source>
        <dbReference type="SAM" id="MobiDB-lite"/>
    </source>
</evidence>
<dbReference type="RefSeq" id="WP_171219120.1">
    <property type="nucleotide sequence ID" value="NZ_JABEPP010000004.1"/>
</dbReference>
<dbReference type="AlphaFoldDB" id="A0A849IB27"/>
<sequence>MPPAFRSRIPLSCVLLAAAALSVAAPQAARADLRLCNMTDSRVGVSLGYRDAAGWVTEGWWNLAARGCETLLRGDLAARYYYVYAVDYDRGGDWGGRSLMCTRDREFTIRGVEDCLARGFDRSGFFEIDTGEQKSWTVQLTDPTRAAPPGLPGGTPPAPR</sequence>
<proteinExistence type="predicted"/>
<evidence type="ECO:0000256" key="2">
    <source>
        <dbReference type="SAM" id="SignalP"/>
    </source>
</evidence>
<evidence type="ECO:0000313" key="3">
    <source>
        <dbReference type="EMBL" id="NNM73619.1"/>
    </source>
</evidence>
<keyword evidence="4" id="KW-1185">Reference proteome</keyword>
<name>A0A849IB27_9HYPH</name>
<dbReference type="Pfam" id="PF06282">
    <property type="entry name" value="DUF1036"/>
    <property type="match status" value="1"/>
</dbReference>
<evidence type="ECO:0000313" key="4">
    <source>
        <dbReference type="Proteomes" id="UP000564885"/>
    </source>
</evidence>
<organism evidence="3 4">
    <name type="scientific">Enterovirga aerilata</name>
    <dbReference type="NCBI Taxonomy" id="2730920"/>
    <lineage>
        <taxon>Bacteria</taxon>
        <taxon>Pseudomonadati</taxon>
        <taxon>Pseudomonadota</taxon>
        <taxon>Alphaproteobacteria</taxon>
        <taxon>Hyphomicrobiales</taxon>
        <taxon>Methylobacteriaceae</taxon>
        <taxon>Enterovirga</taxon>
    </lineage>
</organism>
<feature type="signal peptide" evidence="2">
    <location>
        <begin position="1"/>
        <end position="31"/>
    </location>
</feature>
<feature type="chain" id="PRO_5032490920" evidence="2">
    <location>
        <begin position="32"/>
        <end position="160"/>
    </location>
</feature>
<keyword evidence="2" id="KW-0732">Signal</keyword>
<dbReference type="Proteomes" id="UP000564885">
    <property type="component" value="Unassembled WGS sequence"/>
</dbReference>
<gene>
    <name evidence="3" type="ORF">HJG44_14620</name>
</gene>
<dbReference type="EMBL" id="JABEPP010000004">
    <property type="protein sequence ID" value="NNM73619.1"/>
    <property type="molecule type" value="Genomic_DNA"/>
</dbReference>
<feature type="compositionally biased region" description="Pro residues" evidence="1">
    <location>
        <begin position="149"/>
        <end position="160"/>
    </location>
</feature>
<accession>A0A849IB27</accession>